<keyword evidence="3" id="KW-0695">RNA-directed DNA polymerase</keyword>
<proteinExistence type="predicted"/>
<gene>
    <name evidence="3" type="ORF">Tco_0990945</name>
</gene>
<accession>A0ABQ5EXW0</accession>
<dbReference type="EMBL" id="BQNB010016797">
    <property type="protein sequence ID" value="GJT55891.1"/>
    <property type="molecule type" value="Genomic_DNA"/>
</dbReference>
<feature type="transmembrane region" description="Helical" evidence="1">
    <location>
        <begin position="121"/>
        <end position="143"/>
    </location>
</feature>
<sequence>MTEFKYHHGCKELKFVNLCFADDLMIFCHSDAISTSIIKDAIEEFSGVYGLLPNLSKSSLFFGSMQKSEKDRIMKVMKFNEGILPTKYFCVPLITKKLGVNEYRGLIDKIKGRTKEWKYKYLFYAGRLMLIATILESIIMVTLQKEELKLPGSRFNITSKKDSLWVKWIHEMRLKESSIWNVQWNDVDVWNWKCLLDVRDKISNKLQYEVRNRISVQMWYDRWHNNGLLIDKNWPSDWCRSDFKIMDIRPPRLNTGKQDKVKCRNDNQLIPFYTKLVMKYLSPGYDKVDWYDIVWFKQCIPKHSFCLWLAMKERLPTQDKVMAWGNKDLLCGKKNGNNIWSVVRRLSLAAVVYYIWQESCDLEPLSLDLELHKIINLASLLDHLCNSMPSCDLVSLDQHAHTLYHLESCLTISLDNL</sequence>
<dbReference type="InterPro" id="IPR026960">
    <property type="entry name" value="RVT-Znf"/>
</dbReference>
<dbReference type="GO" id="GO:0003964">
    <property type="term" value="F:RNA-directed DNA polymerase activity"/>
    <property type="evidence" value="ECO:0007669"/>
    <property type="project" value="UniProtKB-KW"/>
</dbReference>
<name>A0ABQ5EXW0_9ASTR</name>
<dbReference type="PANTHER" id="PTHR33116">
    <property type="entry name" value="REVERSE TRANSCRIPTASE ZINC-BINDING DOMAIN-CONTAINING PROTEIN-RELATED-RELATED"/>
    <property type="match status" value="1"/>
</dbReference>
<keyword evidence="3" id="KW-0548">Nucleotidyltransferase</keyword>
<keyword evidence="1" id="KW-1133">Transmembrane helix</keyword>
<dbReference type="Proteomes" id="UP001151760">
    <property type="component" value="Unassembled WGS sequence"/>
</dbReference>
<dbReference type="PANTHER" id="PTHR33116:SF84">
    <property type="entry name" value="RNA-DIRECTED DNA POLYMERASE"/>
    <property type="match status" value="1"/>
</dbReference>
<evidence type="ECO:0000313" key="3">
    <source>
        <dbReference type="EMBL" id="GJT55891.1"/>
    </source>
</evidence>
<feature type="domain" description="Reverse transcriptase zinc-binding" evidence="2">
    <location>
        <begin position="274"/>
        <end position="328"/>
    </location>
</feature>
<evidence type="ECO:0000256" key="1">
    <source>
        <dbReference type="SAM" id="Phobius"/>
    </source>
</evidence>
<protein>
    <submittedName>
        <fullName evidence="3">RNA-directed DNA polymerase, eukaryota, reverse transcriptase zinc-binding domain protein</fullName>
    </submittedName>
</protein>
<keyword evidence="4" id="KW-1185">Reference proteome</keyword>
<reference evidence="3" key="1">
    <citation type="journal article" date="2022" name="Int. J. Mol. Sci.">
        <title>Draft Genome of Tanacetum Coccineum: Genomic Comparison of Closely Related Tanacetum-Family Plants.</title>
        <authorList>
            <person name="Yamashiro T."/>
            <person name="Shiraishi A."/>
            <person name="Nakayama K."/>
            <person name="Satake H."/>
        </authorList>
    </citation>
    <scope>NUCLEOTIDE SEQUENCE</scope>
</reference>
<keyword evidence="1" id="KW-0812">Transmembrane</keyword>
<evidence type="ECO:0000259" key="2">
    <source>
        <dbReference type="Pfam" id="PF13966"/>
    </source>
</evidence>
<keyword evidence="1" id="KW-0472">Membrane</keyword>
<dbReference type="Pfam" id="PF13966">
    <property type="entry name" value="zf-RVT"/>
    <property type="match status" value="1"/>
</dbReference>
<comment type="caution">
    <text evidence="3">The sequence shown here is derived from an EMBL/GenBank/DDBJ whole genome shotgun (WGS) entry which is preliminary data.</text>
</comment>
<evidence type="ECO:0000313" key="4">
    <source>
        <dbReference type="Proteomes" id="UP001151760"/>
    </source>
</evidence>
<organism evidence="3 4">
    <name type="scientific">Tanacetum coccineum</name>
    <dbReference type="NCBI Taxonomy" id="301880"/>
    <lineage>
        <taxon>Eukaryota</taxon>
        <taxon>Viridiplantae</taxon>
        <taxon>Streptophyta</taxon>
        <taxon>Embryophyta</taxon>
        <taxon>Tracheophyta</taxon>
        <taxon>Spermatophyta</taxon>
        <taxon>Magnoliopsida</taxon>
        <taxon>eudicotyledons</taxon>
        <taxon>Gunneridae</taxon>
        <taxon>Pentapetalae</taxon>
        <taxon>asterids</taxon>
        <taxon>campanulids</taxon>
        <taxon>Asterales</taxon>
        <taxon>Asteraceae</taxon>
        <taxon>Asteroideae</taxon>
        <taxon>Anthemideae</taxon>
        <taxon>Anthemidinae</taxon>
        <taxon>Tanacetum</taxon>
    </lineage>
</organism>
<keyword evidence="3" id="KW-0808">Transferase</keyword>
<reference evidence="3" key="2">
    <citation type="submission" date="2022-01" db="EMBL/GenBank/DDBJ databases">
        <authorList>
            <person name="Yamashiro T."/>
            <person name="Shiraishi A."/>
            <person name="Satake H."/>
            <person name="Nakayama K."/>
        </authorList>
    </citation>
    <scope>NUCLEOTIDE SEQUENCE</scope>
</reference>